<organism evidence="1 2">
    <name type="scientific">Ixodes persulcatus</name>
    <name type="common">Taiga tick</name>
    <dbReference type="NCBI Taxonomy" id="34615"/>
    <lineage>
        <taxon>Eukaryota</taxon>
        <taxon>Metazoa</taxon>
        <taxon>Ecdysozoa</taxon>
        <taxon>Arthropoda</taxon>
        <taxon>Chelicerata</taxon>
        <taxon>Arachnida</taxon>
        <taxon>Acari</taxon>
        <taxon>Parasitiformes</taxon>
        <taxon>Ixodida</taxon>
        <taxon>Ixodoidea</taxon>
        <taxon>Ixodidae</taxon>
        <taxon>Ixodinae</taxon>
        <taxon>Ixodes</taxon>
    </lineage>
</organism>
<feature type="non-terminal residue" evidence="1">
    <location>
        <position position="259"/>
    </location>
</feature>
<protein>
    <submittedName>
        <fullName evidence="1">Uncharacterized protein</fullName>
    </submittedName>
</protein>
<dbReference type="Proteomes" id="UP000805193">
    <property type="component" value="Unassembled WGS sequence"/>
</dbReference>
<reference evidence="1 2" key="1">
    <citation type="journal article" date="2020" name="Cell">
        <title>Large-Scale Comparative Analyses of Tick Genomes Elucidate Their Genetic Diversity and Vector Capacities.</title>
        <authorList>
            <consortium name="Tick Genome and Microbiome Consortium (TIGMIC)"/>
            <person name="Jia N."/>
            <person name="Wang J."/>
            <person name="Shi W."/>
            <person name="Du L."/>
            <person name="Sun Y."/>
            <person name="Zhan W."/>
            <person name="Jiang J.F."/>
            <person name="Wang Q."/>
            <person name="Zhang B."/>
            <person name="Ji P."/>
            <person name="Bell-Sakyi L."/>
            <person name="Cui X.M."/>
            <person name="Yuan T.T."/>
            <person name="Jiang B.G."/>
            <person name="Yang W.F."/>
            <person name="Lam T.T."/>
            <person name="Chang Q.C."/>
            <person name="Ding S.J."/>
            <person name="Wang X.J."/>
            <person name="Zhu J.G."/>
            <person name="Ruan X.D."/>
            <person name="Zhao L."/>
            <person name="Wei J.T."/>
            <person name="Ye R.Z."/>
            <person name="Que T.C."/>
            <person name="Du C.H."/>
            <person name="Zhou Y.H."/>
            <person name="Cheng J.X."/>
            <person name="Dai P.F."/>
            <person name="Guo W.B."/>
            <person name="Han X.H."/>
            <person name="Huang E.J."/>
            <person name="Li L.F."/>
            <person name="Wei W."/>
            <person name="Gao Y.C."/>
            <person name="Liu J.Z."/>
            <person name="Shao H.Z."/>
            <person name="Wang X."/>
            <person name="Wang C.C."/>
            <person name="Yang T.C."/>
            <person name="Huo Q.B."/>
            <person name="Li W."/>
            <person name="Chen H.Y."/>
            <person name="Chen S.E."/>
            <person name="Zhou L.G."/>
            <person name="Ni X.B."/>
            <person name="Tian J.H."/>
            <person name="Sheng Y."/>
            <person name="Liu T."/>
            <person name="Pan Y.S."/>
            <person name="Xia L.Y."/>
            <person name="Li J."/>
            <person name="Zhao F."/>
            <person name="Cao W.C."/>
        </authorList>
    </citation>
    <scope>NUCLEOTIDE SEQUENCE [LARGE SCALE GENOMIC DNA]</scope>
    <source>
        <strain evidence="1">Iper-2018</strain>
    </source>
</reference>
<dbReference type="EMBL" id="JABSTQ010010078">
    <property type="protein sequence ID" value="KAG0423615.1"/>
    <property type="molecule type" value="Genomic_DNA"/>
</dbReference>
<evidence type="ECO:0000313" key="1">
    <source>
        <dbReference type="EMBL" id="KAG0423615.1"/>
    </source>
</evidence>
<evidence type="ECO:0000313" key="2">
    <source>
        <dbReference type="Proteomes" id="UP000805193"/>
    </source>
</evidence>
<sequence length="259" mass="28699">MPGLDHSRLPTDHPPLPPSDHNIINQQHFQQDPAPQPTQIPNLQHGQGSPQGYRRKRGALTQFLATQEQQPDTTALQEAGCAPSLSGYIAFCQETTSEEEKPRAGRALLRRLGYRTPASSLDEGGQKPAPPVIAARVRVMPIPKNMHPQVNAGRRLARVRYLRRRYHGDPDVLYTDAAFYSSPSGGKCIEVCDSDGRNCGVSEMDLLKPPDPLRMTGDISKNWKLFKQKVELYLTVVKPHDKPLSSAAKTALLLRCNPT</sequence>
<gene>
    <name evidence="1" type="ORF">HPB47_000616</name>
</gene>
<keyword evidence="2" id="KW-1185">Reference proteome</keyword>
<name>A0AC60PS03_IXOPE</name>
<proteinExistence type="predicted"/>
<accession>A0AC60PS03</accession>
<comment type="caution">
    <text evidence="1">The sequence shown here is derived from an EMBL/GenBank/DDBJ whole genome shotgun (WGS) entry which is preliminary data.</text>
</comment>